<evidence type="ECO:0000313" key="2">
    <source>
        <dbReference type="EMBL" id="GBP03745.1"/>
    </source>
</evidence>
<reference evidence="2 3" key="1">
    <citation type="journal article" date="2019" name="Commun. Biol.">
        <title>The bagworm genome reveals a unique fibroin gene that provides high tensile strength.</title>
        <authorList>
            <person name="Kono N."/>
            <person name="Nakamura H."/>
            <person name="Ohtoshi R."/>
            <person name="Tomita M."/>
            <person name="Numata K."/>
            <person name="Arakawa K."/>
        </authorList>
    </citation>
    <scope>NUCLEOTIDE SEQUENCE [LARGE SCALE GENOMIC DNA]</scope>
</reference>
<name>A0A4C1SP38_EUMVA</name>
<organism evidence="2 3">
    <name type="scientific">Eumeta variegata</name>
    <name type="common">Bagworm moth</name>
    <name type="synonym">Eumeta japonica</name>
    <dbReference type="NCBI Taxonomy" id="151549"/>
    <lineage>
        <taxon>Eukaryota</taxon>
        <taxon>Metazoa</taxon>
        <taxon>Ecdysozoa</taxon>
        <taxon>Arthropoda</taxon>
        <taxon>Hexapoda</taxon>
        <taxon>Insecta</taxon>
        <taxon>Pterygota</taxon>
        <taxon>Neoptera</taxon>
        <taxon>Endopterygota</taxon>
        <taxon>Lepidoptera</taxon>
        <taxon>Glossata</taxon>
        <taxon>Ditrysia</taxon>
        <taxon>Tineoidea</taxon>
        <taxon>Psychidae</taxon>
        <taxon>Oiketicinae</taxon>
        <taxon>Eumeta</taxon>
    </lineage>
</organism>
<evidence type="ECO:0000256" key="1">
    <source>
        <dbReference type="SAM" id="MobiDB-lite"/>
    </source>
</evidence>
<proteinExistence type="predicted"/>
<protein>
    <submittedName>
        <fullName evidence="2">Uncharacterized protein</fullName>
    </submittedName>
</protein>
<accession>A0A4C1SP38</accession>
<gene>
    <name evidence="2" type="ORF">EVAR_2470_1</name>
</gene>
<dbReference type="AlphaFoldDB" id="A0A4C1SP38"/>
<comment type="caution">
    <text evidence="2">The sequence shown here is derived from an EMBL/GenBank/DDBJ whole genome shotgun (WGS) entry which is preliminary data.</text>
</comment>
<feature type="region of interest" description="Disordered" evidence="1">
    <location>
        <begin position="50"/>
        <end position="69"/>
    </location>
</feature>
<keyword evidence="3" id="KW-1185">Reference proteome</keyword>
<evidence type="ECO:0000313" key="3">
    <source>
        <dbReference type="Proteomes" id="UP000299102"/>
    </source>
</evidence>
<dbReference type="Proteomes" id="UP000299102">
    <property type="component" value="Unassembled WGS sequence"/>
</dbReference>
<dbReference type="EMBL" id="BGZK01000011">
    <property type="protein sequence ID" value="GBP03745.1"/>
    <property type="molecule type" value="Genomic_DNA"/>
</dbReference>
<sequence>MFQTDNLTSFPVVGVEDILVFEQQRHGADERLGACGRPQQQHVRFLSGALHAPPTSKPWASPRQLRLPP</sequence>